<keyword evidence="8" id="KW-0472">Membrane</keyword>
<feature type="chain" id="PRO_5040324497" evidence="9">
    <location>
        <begin position="22"/>
        <end position="1656"/>
    </location>
</feature>
<feature type="region of interest" description="Disordered" evidence="7">
    <location>
        <begin position="1031"/>
        <end position="1051"/>
    </location>
</feature>
<dbReference type="InterPro" id="IPR000082">
    <property type="entry name" value="SEA_dom"/>
</dbReference>
<keyword evidence="4 6" id="KW-1015">Disulfide bond</keyword>
<dbReference type="PROSITE" id="PS50024">
    <property type="entry name" value="SEA"/>
    <property type="match status" value="1"/>
</dbReference>
<evidence type="ECO:0000256" key="2">
    <source>
        <dbReference type="ARBA" id="ARBA00022729"/>
    </source>
</evidence>
<feature type="signal peptide" evidence="9">
    <location>
        <begin position="1"/>
        <end position="21"/>
    </location>
</feature>
<feature type="region of interest" description="Disordered" evidence="7">
    <location>
        <begin position="1636"/>
        <end position="1656"/>
    </location>
</feature>
<feature type="region of interest" description="Disordered" evidence="7">
    <location>
        <begin position="226"/>
        <end position="260"/>
    </location>
</feature>
<evidence type="ECO:0000256" key="5">
    <source>
        <dbReference type="ARBA" id="ARBA00023180"/>
    </source>
</evidence>
<dbReference type="PANTHER" id="PTHR46393:SF7">
    <property type="entry name" value="COMPLEMENT C2"/>
    <property type="match status" value="1"/>
</dbReference>
<comment type="caution">
    <text evidence="6">Lacks conserved residue(s) required for the propagation of feature annotation.</text>
</comment>
<feature type="disulfide bond" evidence="6">
    <location>
        <begin position="1152"/>
        <end position="1179"/>
    </location>
</feature>
<dbReference type="InterPro" id="IPR000436">
    <property type="entry name" value="Sushi_SCR_CCP_dom"/>
</dbReference>
<evidence type="ECO:0000256" key="1">
    <source>
        <dbReference type="ARBA" id="ARBA00022659"/>
    </source>
</evidence>
<accession>A0A9Q0YRU9</accession>
<dbReference type="InterPro" id="IPR036364">
    <property type="entry name" value="SEA_dom_sf"/>
</dbReference>
<feature type="domain" description="Sushi" evidence="11">
    <location>
        <begin position="1247"/>
        <end position="1307"/>
    </location>
</feature>
<feature type="disulfide bond" evidence="6">
    <location>
        <begin position="1249"/>
        <end position="1292"/>
    </location>
</feature>
<evidence type="ECO:0000313" key="12">
    <source>
        <dbReference type="EMBL" id="KAJ8026591.1"/>
    </source>
</evidence>
<dbReference type="SUPFAM" id="SSF57535">
    <property type="entry name" value="Complement control module/SCR domain"/>
    <property type="match status" value="4"/>
</dbReference>
<dbReference type="SUPFAM" id="SSF57184">
    <property type="entry name" value="Growth factor receptor domain"/>
    <property type="match status" value="1"/>
</dbReference>
<comment type="caution">
    <text evidence="12">The sequence shown here is derived from an EMBL/GenBank/DDBJ whole genome shotgun (WGS) entry which is preliminary data.</text>
</comment>
<dbReference type="PROSITE" id="PS50923">
    <property type="entry name" value="SUSHI"/>
    <property type="match status" value="4"/>
</dbReference>
<feature type="compositionally biased region" description="Low complexity" evidence="7">
    <location>
        <begin position="245"/>
        <end position="258"/>
    </location>
</feature>
<sequence>MCTQCRIFVLVLFCLFLLVCGQTTTTPSCDTSTQCSLNDTLLIDITCTESSYGQTNISDCYDQYFSFSYCKCTDPNGVISATNVTYWCNTGGQWDPGLFSLVCYASCTTDAESNVISQNPAGEETNIILHGQYVNYSCPEGYTGVGTRLVPCVDGSWGDHETYDCLGSCSLPDNYEFVDSSVTDPVPHGTVVEIKCIDGYTPSDPITSECNDGVFQDADTCRIQGEASTTTKQSTNLISSQRPEATTAAGGTLTNTDASLSTTHSQTKLVTFLTETDATRRSTTDLVTYAVTDSRPLSTQQNTIIVEETGSSTNTATTETAATKAITDTDTETVTDGATQQVTKITDIDTESATNGVPFTTFQVTEFVTETGTMTDVTGATETATDGKTEPVTENVKETDHITDQVVTDDSATEVTTNAVTEPVTEVKSRTTDQTTESVEKTDLYATESITETDTETATEIISFTTEQVTDSVGETDLTTDQVITENDATESITETDTGTVTAVTNLATKQVTEIVEETEVVTDQVITETDATESITETDTETATEIISFTTEQVTDSVGETDLTTDQVITENDATESITETDTGTVTAVTNLATKQVTEIVEETEVVTDQVITQTDATESITETDTETVTEIISFTTEQVTDSVGETDLTTNQVITENDATESITETDTGTVTAVTNLATKQVTEIVGETEVVTDQVITETDATESITETDTKTVTEIISFTTEQVTDSVGETDLITDRVITETDATESITGETEVMTDHVVTDQVVTETGLTTAVTETDTVTTTKVASLTTELLTEIVRETDPVTGQVVTETDATESITETDTETATEFISLPTEQVTNIVSETEGISLTSEQVTEIVGESDSVTDQVVTETDATESITTSDTETATDVISLATEQATKTGEITELVTDQMVTDTDCTGASTQSNTAILTGSKAITESDTATATETTPTSTQQYTNDIEPTSMVTDEVITVTDALTDSSSSARSIVTGTAGTITDRFGTDATETTSNMTATSGLGAETDVVTRVTLTSVTASTNSSPERSTETATDASVPTVTNTRVTEVPTSHPTVTSSAGSETPEMQYTTTAFTGPYKTDNRTTTFTTEPVVTTEPITTAPTSTSCENPLTNQEDTDVVDVTPYKFMYENGVEIKYFCPSGYSLEGESIAVCDSGSWNPPGLPSCKAILCPKPEINDSNVVLEPSEENYEQGADVEFTCPDGLILVGIQTATCDDGGFILEEEPQCVETVDSSLCSQPETSGEVIITPSLTFYDVGDVVTFSCANIGLTLSSTQSANCSSSGQWSVPIPTCELCKINEKGQCSGKSNNVCNGETGLCTCPPGQVLNGDRCITKTAIITIATLEGNFTSDLEDSSSEYYDTLGAEICLAFQTTLTKRNTNVKLGFVSCFVLSFTSGSIVANVATEYDEAANVTADQVTDILLVELQGNKNQLGNYSIPGLSLNFSSAPNSSETVITNNACETKTDICDPTYGMCTFLNGSLYTCSCIDAYDYYEQSISTVPGVACFVLDGPNYSLVIGLALGISLVLMASIMFGVAVLGPWCTKRNHKTYINRKKSLSDGSEDDTANRNDYVNGAYTINALENGDLADKYLEAPVDEKKMEAIASIIEHMGETAPIPRAVLMEETSFSSRESESNNGVHQPPN</sequence>
<evidence type="ECO:0000256" key="4">
    <source>
        <dbReference type="ARBA" id="ARBA00023157"/>
    </source>
</evidence>
<proteinExistence type="predicted"/>
<keyword evidence="5" id="KW-0325">Glycoprotein</keyword>
<keyword evidence="8" id="KW-0812">Transmembrane</keyword>
<feature type="domain" description="Sushi" evidence="11">
    <location>
        <begin position="1118"/>
        <end position="1181"/>
    </location>
</feature>
<dbReference type="InterPro" id="IPR035976">
    <property type="entry name" value="Sushi/SCR/CCP_sf"/>
</dbReference>
<evidence type="ECO:0000256" key="6">
    <source>
        <dbReference type="PROSITE-ProRule" id="PRU00302"/>
    </source>
</evidence>
<protein>
    <submittedName>
        <fullName evidence="12">Coagulation factor XIII B chain</fullName>
    </submittedName>
</protein>
<feature type="domain" description="SEA" evidence="10">
    <location>
        <begin position="1345"/>
        <end position="1462"/>
    </location>
</feature>
<feature type="disulfide bond" evidence="6">
    <location>
        <begin position="1184"/>
        <end position="1227"/>
    </location>
</feature>
<dbReference type="Proteomes" id="UP001152320">
    <property type="component" value="Chromosome 16"/>
</dbReference>
<dbReference type="InterPro" id="IPR009030">
    <property type="entry name" value="Growth_fac_rcpt_cys_sf"/>
</dbReference>
<dbReference type="Gene3D" id="2.10.70.10">
    <property type="entry name" value="Complement Module, domain 1"/>
    <property type="match status" value="4"/>
</dbReference>
<dbReference type="SMART" id="SM00032">
    <property type="entry name" value="CCP"/>
    <property type="match status" value="5"/>
</dbReference>
<feature type="disulfide bond" evidence="6">
    <location>
        <begin position="1213"/>
        <end position="1240"/>
    </location>
</feature>
<dbReference type="Pfam" id="PF00084">
    <property type="entry name" value="Sushi"/>
    <property type="match status" value="3"/>
</dbReference>
<feature type="transmembrane region" description="Helical" evidence="8">
    <location>
        <begin position="1526"/>
        <end position="1551"/>
    </location>
</feature>
<dbReference type="SUPFAM" id="SSF82671">
    <property type="entry name" value="SEA domain"/>
    <property type="match status" value="1"/>
</dbReference>
<feature type="compositionally biased region" description="Polar residues" evidence="7">
    <location>
        <begin position="226"/>
        <end position="244"/>
    </location>
</feature>
<keyword evidence="2 9" id="KW-0732">Signal</keyword>
<feature type="disulfide bond" evidence="6">
    <location>
        <begin position="138"/>
        <end position="165"/>
    </location>
</feature>
<keyword evidence="13" id="KW-1185">Reference proteome</keyword>
<evidence type="ECO:0000259" key="10">
    <source>
        <dbReference type="PROSITE" id="PS50024"/>
    </source>
</evidence>
<evidence type="ECO:0000256" key="8">
    <source>
        <dbReference type="SAM" id="Phobius"/>
    </source>
</evidence>
<dbReference type="EMBL" id="JAIZAY010000016">
    <property type="protein sequence ID" value="KAJ8026591.1"/>
    <property type="molecule type" value="Genomic_DNA"/>
</dbReference>
<gene>
    <name evidence="12" type="ORF">HOLleu_31471</name>
</gene>
<keyword evidence="1 6" id="KW-0768">Sushi</keyword>
<feature type="domain" description="Sushi" evidence="11">
    <location>
        <begin position="1182"/>
        <end position="1242"/>
    </location>
</feature>
<dbReference type="CDD" id="cd00033">
    <property type="entry name" value="CCP"/>
    <property type="match status" value="3"/>
</dbReference>
<reference evidence="12" key="1">
    <citation type="submission" date="2021-10" db="EMBL/GenBank/DDBJ databases">
        <title>Tropical sea cucumber genome reveals ecological adaptation and Cuvierian tubules defense mechanism.</title>
        <authorList>
            <person name="Chen T."/>
        </authorList>
    </citation>
    <scope>NUCLEOTIDE SEQUENCE</scope>
    <source>
        <strain evidence="12">Nanhai2018</strain>
        <tissue evidence="12">Muscle</tissue>
    </source>
</reference>
<keyword evidence="8" id="KW-1133">Transmembrane helix</keyword>
<evidence type="ECO:0000256" key="9">
    <source>
        <dbReference type="SAM" id="SignalP"/>
    </source>
</evidence>
<feature type="domain" description="Sushi" evidence="11">
    <location>
        <begin position="105"/>
        <end position="167"/>
    </location>
</feature>
<dbReference type="PANTHER" id="PTHR46393">
    <property type="entry name" value="SUSHI DOMAIN-CONTAINING PROTEIN"/>
    <property type="match status" value="1"/>
</dbReference>
<dbReference type="OrthoDB" id="406096at2759"/>
<name>A0A9Q0YRU9_HOLLE</name>
<evidence type="ECO:0000256" key="7">
    <source>
        <dbReference type="SAM" id="MobiDB-lite"/>
    </source>
</evidence>
<evidence type="ECO:0000256" key="3">
    <source>
        <dbReference type="ARBA" id="ARBA00022737"/>
    </source>
</evidence>
<evidence type="ECO:0000259" key="11">
    <source>
        <dbReference type="PROSITE" id="PS50923"/>
    </source>
</evidence>
<dbReference type="Gene3D" id="2.20.28.230">
    <property type="match status" value="1"/>
</dbReference>
<organism evidence="12 13">
    <name type="scientific">Holothuria leucospilota</name>
    <name type="common">Black long sea cucumber</name>
    <name type="synonym">Mertensiothuria leucospilota</name>
    <dbReference type="NCBI Taxonomy" id="206669"/>
    <lineage>
        <taxon>Eukaryota</taxon>
        <taxon>Metazoa</taxon>
        <taxon>Echinodermata</taxon>
        <taxon>Eleutherozoa</taxon>
        <taxon>Echinozoa</taxon>
        <taxon>Holothuroidea</taxon>
        <taxon>Aspidochirotacea</taxon>
        <taxon>Aspidochirotida</taxon>
        <taxon>Holothuriidae</taxon>
        <taxon>Holothuria</taxon>
    </lineage>
</organism>
<keyword evidence="3" id="KW-0677">Repeat</keyword>
<evidence type="ECO:0000313" key="13">
    <source>
        <dbReference type="Proteomes" id="UP001152320"/>
    </source>
</evidence>